<dbReference type="AlphaFoldDB" id="A0A564ZMU7"/>
<evidence type="ECO:0000313" key="2">
    <source>
        <dbReference type="Proteomes" id="UP000334340"/>
    </source>
</evidence>
<organism evidence="1 2">
    <name type="scientific">Candidatus Methylomirabilis lanthanidiphila</name>
    <dbReference type="NCBI Taxonomy" id="2211376"/>
    <lineage>
        <taxon>Bacteria</taxon>
        <taxon>Candidatus Methylomirabilota</taxon>
        <taxon>Candidatus Methylomirabilia</taxon>
        <taxon>Candidatus Methylomirabilales</taxon>
        <taxon>Candidatus Methylomirabilaceae</taxon>
        <taxon>Candidatus Methylomirabilis</taxon>
    </lineage>
</organism>
<name>A0A564ZMU7_9BACT</name>
<protein>
    <submittedName>
        <fullName evidence="1">Uncharacterized protein</fullName>
    </submittedName>
</protein>
<accession>A0A564ZMU7</accession>
<reference evidence="1 2" key="1">
    <citation type="submission" date="2019-07" db="EMBL/GenBank/DDBJ databases">
        <authorList>
            <person name="Cremers G."/>
        </authorList>
    </citation>
    <scope>NUCLEOTIDE SEQUENCE [LARGE SCALE GENOMIC DNA]</scope>
</reference>
<dbReference type="Proteomes" id="UP000334340">
    <property type="component" value="Unassembled WGS sequence"/>
</dbReference>
<evidence type="ECO:0000313" key="1">
    <source>
        <dbReference type="EMBL" id="VUZ86649.1"/>
    </source>
</evidence>
<dbReference type="EMBL" id="CABIKM010000084">
    <property type="protein sequence ID" value="VUZ86649.1"/>
    <property type="molecule type" value="Genomic_DNA"/>
</dbReference>
<proteinExistence type="predicted"/>
<feature type="non-terminal residue" evidence="1">
    <location>
        <position position="1"/>
    </location>
</feature>
<gene>
    <name evidence="1" type="ORF">MELA_03054</name>
</gene>
<sequence length="48" mass="5462">AVVEHGTREMPIWGAVFESEHQGKGYPGYTSLLHSRTLSDYLRSIQQE</sequence>
<keyword evidence="2" id="KW-1185">Reference proteome</keyword>